<dbReference type="EMBL" id="JAWRVI010000029">
    <property type="protein sequence ID" value="KAK4087815.1"/>
    <property type="molecule type" value="Genomic_DNA"/>
</dbReference>
<name>A0ABR0BUZ8_PURLI</name>
<gene>
    <name evidence="2" type="ORF">Purlil1_7872</name>
</gene>
<comment type="caution">
    <text evidence="2">The sequence shown here is derived from an EMBL/GenBank/DDBJ whole genome shotgun (WGS) entry which is preliminary data.</text>
</comment>
<feature type="region of interest" description="Disordered" evidence="1">
    <location>
        <begin position="109"/>
        <end position="129"/>
    </location>
</feature>
<evidence type="ECO:0000313" key="3">
    <source>
        <dbReference type="Proteomes" id="UP001287286"/>
    </source>
</evidence>
<dbReference type="Proteomes" id="UP001287286">
    <property type="component" value="Unassembled WGS sequence"/>
</dbReference>
<protein>
    <submittedName>
        <fullName evidence="2">Uncharacterized protein</fullName>
    </submittedName>
</protein>
<evidence type="ECO:0000256" key="1">
    <source>
        <dbReference type="SAM" id="MobiDB-lite"/>
    </source>
</evidence>
<feature type="region of interest" description="Disordered" evidence="1">
    <location>
        <begin position="49"/>
        <end position="78"/>
    </location>
</feature>
<sequence>MVVMMGGGEEGGRTEDEVAVRQGLEAHARLDARSSMDGWIGWLHPWRRATSTDRGRPSSVHSSDQPARGRRSGSRQSLLRWVPARGRLQGGPGTWKRVSGNASGWPGCSTGGFVRAGPGLGGPQGPAPPPGDVQLGPDWAAPQTVQVEAGSAMDGLPRSLAAASSPAITTPWDSADTGWGACSAGSRRPLLLRRWCWRWHSGRPLAAQSAHHARTRRTHHPQLGNVRPCTLASGGTWIPG</sequence>
<proteinExistence type="predicted"/>
<organism evidence="2 3">
    <name type="scientific">Purpureocillium lilacinum</name>
    <name type="common">Paecilomyces lilacinus</name>
    <dbReference type="NCBI Taxonomy" id="33203"/>
    <lineage>
        <taxon>Eukaryota</taxon>
        <taxon>Fungi</taxon>
        <taxon>Dikarya</taxon>
        <taxon>Ascomycota</taxon>
        <taxon>Pezizomycotina</taxon>
        <taxon>Sordariomycetes</taxon>
        <taxon>Hypocreomycetidae</taxon>
        <taxon>Hypocreales</taxon>
        <taxon>Ophiocordycipitaceae</taxon>
        <taxon>Purpureocillium</taxon>
    </lineage>
</organism>
<reference evidence="2 3" key="1">
    <citation type="journal article" date="2024" name="Microbiol. Resour. Announc.">
        <title>Genome annotations for the ascomycete fungi Trichoderma harzianum, Trichoderma aggressivum, and Purpureocillium lilacinum.</title>
        <authorList>
            <person name="Beijen E.P.W."/>
            <person name="Ohm R.A."/>
        </authorList>
    </citation>
    <scope>NUCLEOTIDE SEQUENCE [LARGE SCALE GENOMIC DNA]</scope>
    <source>
        <strain evidence="2 3">CBS 150709</strain>
    </source>
</reference>
<keyword evidence="3" id="KW-1185">Reference proteome</keyword>
<evidence type="ECO:0000313" key="2">
    <source>
        <dbReference type="EMBL" id="KAK4087815.1"/>
    </source>
</evidence>
<accession>A0ABR0BUZ8</accession>